<comment type="caution">
    <text evidence="13">The sequence shown here is derived from an EMBL/GenBank/DDBJ whole genome shotgun (WGS) entry which is preliminary data.</text>
</comment>
<feature type="domain" description="Response regulatory" evidence="12">
    <location>
        <begin position="3"/>
        <end position="120"/>
    </location>
</feature>
<evidence type="ECO:0000313" key="14">
    <source>
        <dbReference type="Proteomes" id="UP001623592"/>
    </source>
</evidence>
<dbReference type="SUPFAM" id="SSF52172">
    <property type="entry name" value="CheY-like"/>
    <property type="match status" value="1"/>
</dbReference>
<protein>
    <recommendedName>
        <fullName evidence="2">Stage 0 sporulation protein A homolog</fullName>
    </recommendedName>
</protein>
<evidence type="ECO:0000256" key="10">
    <source>
        <dbReference type="PROSITE-ProRule" id="PRU00169"/>
    </source>
</evidence>
<dbReference type="PROSITE" id="PS00041">
    <property type="entry name" value="HTH_ARAC_FAMILY_1"/>
    <property type="match status" value="1"/>
</dbReference>
<accession>A0ABW8TCM4</accession>
<dbReference type="Pfam" id="PF12833">
    <property type="entry name" value="HTH_18"/>
    <property type="match status" value="1"/>
</dbReference>
<dbReference type="InterPro" id="IPR011006">
    <property type="entry name" value="CheY-like_superfamily"/>
</dbReference>
<evidence type="ECO:0000256" key="1">
    <source>
        <dbReference type="ARBA" id="ARBA00004496"/>
    </source>
</evidence>
<dbReference type="PRINTS" id="PR00032">
    <property type="entry name" value="HTHARAC"/>
</dbReference>
<dbReference type="Gene3D" id="1.10.10.60">
    <property type="entry name" value="Homeodomain-like"/>
    <property type="match status" value="2"/>
</dbReference>
<evidence type="ECO:0000256" key="2">
    <source>
        <dbReference type="ARBA" id="ARBA00018672"/>
    </source>
</evidence>
<evidence type="ECO:0000313" key="13">
    <source>
        <dbReference type="EMBL" id="MFL0250213.1"/>
    </source>
</evidence>
<gene>
    <name evidence="13" type="ORF">ACJDT4_07235</name>
</gene>
<keyword evidence="6" id="KW-0805">Transcription regulation</keyword>
<dbReference type="PROSITE" id="PS01124">
    <property type="entry name" value="HTH_ARAC_FAMILY_2"/>
    <property type="match status" value="1"/>
</dbReference>
<dbReference type="SMART" id="SM00342">
    <property type="entry name" value="HTH_ARAC"/>
    <property type="match status" value="1"/>
</dbReference>
<comment type="function">
    <text evidence="9">May play the central regulatory role in sporulation. It may be an element of the effector pathway responsible for the activation of sporulation genes in response to nutritional stress. Spo0A may act in concert with spo0H (a sigma factor) to control the expression of some genes that are critical to the sporulation process.</text>
</comment>
<keyword evidence="7" id="KW-0238">DNA-binding</keyword>
<dbReference type="InterPro" id="IPR018060">
    <property type="entry name" value="HTH_AraC"/>
</dbReference>
<keyword evidence="4 10" id="KW-0597">Phosphoprotein</keyword>
<evidence type="ECO:0000256" key="8">
    <source>
        <dbReference type="ARBA" id="ARBA00023163"/>
    </source>
</evidence>
<comment type="subcellular location">
    <subcellularLocation>
        <location evidence="1">Cytoplasm</location>
    </subcellularLocation>
</comment>
<keyword evidence="3" id="KW-0963">Cytoplasm</keyword>
<proteinExistence type="predicted"/>
<dbReference type="SUPFAM" id="SSF46689">
    <property type="entry name" value="Homeodomain-like"/>
    <property type="match status" value="1"/>
</dbReference>
<evidence type="ECO:0000256" key="6">
    <source>
        <dbReference type="ARBA" id="ARBA00023015"/>
    </source>
</evidence>
<evidence type="ECO:0000259" key="11">
    <source>
        <dbReference type="PROSITE" id="PS01124"/>
    </source>
</evidence>
<dbReference type="SMART" id="SM00448">
    <property type="entry name" value="REC"/>
    <property type="match status" value="1"/>
</dbReference>
<keyword evidence="14" id="KW-1185">Reference proteome</keyword>
<dbReference type="InterPro" id="IPR020449">
    <property type="entry name" value="Tscrpt_reg_AraC-type_HTH"/>
</dbReference>
<dbReference type="PROSITE" id="PS50110">
    <property type="entry name" value="RESPONSE_REGULATORY"/>
    <property type="match status" value="1"/>
</dbReference>
<evidence type="ECO:0000256" key="5">
    <source>
        <dbReference type="ARBA" id="ARBA00023012"/>
    </source>
</evidence>
<feature type="modified residue" description="4-aspartylphosphate" evidence="10">
    <location>
        <position position="55"/>
    </location>
</feature>
<dbReference type="InterPro" id="IPR009057">
    <property type="entry name" value="Homeodomain-like_sf"/>
</dbReference>
<keyword evidence="8" id="KW-0804">Transcription</keyword>
<dbReference type="EMBL" id="JBJIAA010000005">
    <property type="protein sequence ID" value="MFL0250213.1"/>
    <property type="molecule type" value="Genomic_DNA"/>
</dbReference>
<dbReference type="InterPro" id="IPR051552">
    <property type="entry name" value="HptR"/>
</dbReference>
<organism evidence="13 14">
    <name type="scientific">Clostridium neuense</name>
    <dbReference type="NCBI Taxonomy" id="1728934"/>
    <lineage>
        <taxon>Bacteria</taxon>
        <taxon>Bacillati</taxon>
        <taxon>Bacillota</taxon>
        <taxon>Clostridia</taxon>
        <taxon>Eubacteriales</taxon>
        <taxon>Clostridiaceae</taxon>
        <taxon>Clostridium</taxon>
    </lineage>
</organism>
<evidence type="ECO:0000256" key="9">
    <source>
        <dbReference type="ARBA" id="ARBA00024867"/>
    </source>
</evidence>
<dbReference type="PANTHER" id="PTHR42713:SF3">
    <property type="entry name" value="TRANSCRIPTIONAL REGULATORY PROTEIN HPTR"/>
    <property type="match status" value="1"/>
</dbReference>
<dbReference type="CDD" id="cd17536">
    <property type="entry name" value="REC_YesN-like"/>
    <property type="match status" value="1"/>
</dbReference>
<evidence type="ECO:0000256" key="3">
    <source>
        <dbReference type="ARBA" id="ARBA00022490"/>
    </source>
</evidence>
<dbReference type="Proteomes" id="UP001623592">
    <property type="component" value="Unassembled WGS sequence"/>
</dbReference>
<dbReference type="Gene3D" id="3.40.50.2300">
    <property type="match status" value="1"/>
</dbReference>
<reference evidence="13 14" key="1">
    <citation type="submission" date="2024-11" db="EMBL/GenBank/DDBJ databases">
        <authorList>
            <person name="Heng Y.C."/>
            <person name="Lim A.C.H."/>
            <person name="Lee J.K.Y."/>
            <person name="Kittelmann S."/>
        </authorList>
    </citation>
    <scope>NUCLEOTIDE SEQUENCE [LARGE SCALE GENOMIC DNA]</scope>
    <source>
        <strain evidence="13 14">WILCCON 0114</strain>
    </source>
</reference>
<dbReference type="PANTHER" id="PTHR42713">
    <property type="entry name" value="HISTIDINE KINASE-RELATED"/>
    <property type="match status" value="1"/>
</dbReference>
<evidence type="ECO:0000256" key="7">
    <source>
        <dbReference type="ARBA" id="ARBA00023125"/>
    </source>
</evidence>
<feature type="domain" description="HTH araC/xylS-type" evidence="11">
    <location>
        <begin position="300"/>
        <end position="399"/>
    </location>
</feature>
<evidence type="ECO:0000259" key="12">
    <source>
        <dbReference type="PROSITE" id="PS50110"/>
    </source>
</evidence>
<name>A0ABW8TCM4_9CLOT</name>
<dbReference type="InterPro" id="IPR001789">
    <property type="entry name" value="Sig_transdc_resp-reg_receiver"/>
</dbReference>
<evidence type="ECO:0000256" key="4">
    <source>
        <dbReference type="ARBA" id="ARBA00022553"/>
    </source>
</evidence>
<sequence length="399" mass="46313">MYKLLIADDEAIIRKGLKNVIDWNKLDIEVAGEAEDGEVALKLVETLRPDIILLDICMPFLNGLELIKKIKDIDKNFIIIIITGYDEFEYTHEALKLKVFDYLLKPINKEELKNIIEKALQELSKNNERTSYITWANRQLHENLSSLIENFFNNLITGSIDDLEAKREMDFFRIKLGENIGIIIIKVIEKLNSEVISKKWDSMLLNFAIKNIAYELLQKFKPVYTFTDDENNVIVIVNISNMNKWVNVGTLIEEKFFKYLHYTIVTEQRNVTGGIFKVRAVYKNMVKQISKKIEFKPVVLLAIRFIDNNYYKNDLSLEIISKKFCLSSSYLSKLIKEETGLSFVDYVTSIRIKKAISIMDDPTVKIYQVAELVGYSNQHYFCKAFKKVTGLSPTEYRSG</sequence>
<dbReference type="Pfam" id="PF00072">
    <property type="entry name" value="Response_reg"/>
    <property type="match status" value="1"/>
</dbReference>
<dbReference type="InterPro" id="IPR018062">
    <property type="entry name" value="HTH_AraC-typ_CS"/>
</dbReference>
<dbReference type="RefSeq" id="WP_406786879.1">
    <property type="nucleotide sequence ID" value="NZ_JBJIAA010000005.1"/>
</dbReference>
<keyword evidence="5" id="KW-0902">Two-component regulatory system</keyword>